<dbReference type="InterPro" id="IPR010914">
    <property type="entry name" value="RsgA_GTPase_dom"/>
</dbReference>
<accession>A0A3B0WG77</accession>
<evidence type="ECO:0000259" key="5">
    <source>
        <dbReference type="PROSITE" id="PS51721"/>
    </source>
</evidence>
<organism evidence="6">
    <name type="scientific">hydrothermal vent metagenome</name>
    <dbReference type="NCBI Taxonomy" id="652676"/>
    <lineage>
        <taxon>unclassified sequences</taxon>
        <taxon>metagenomes</taxon>
        <taxon>ecological metagenomes</taxon>
    </lineage>
</organism>
<evidence type="ECO:0000256" key="1">
    <source>
        <dbReference type="ARBA" id="ARBA00022741"/>
    </source>
</evidence>
<dbReference type="Gene3D" id="2.40.50.140">
    <property type="entry name" value="Nucleic acid-binding proteins"/>
    <property type="match status" value="1"/>
</dbReference>
<evidence type="ECO:0000259" key="4">
    <source>
        <dbReference type="PROSITE" id="PS50936"/>
    </source>
</evidence>
<dbReference type="InterPro" id="IPR004881">
    <property type="entry name" value="Ribosome_biogen_GTPase_RsgA"/>
</dbReference>
<feature type="domain" description="EngC GTPase" evidence="4">
    <location>
        <begin position="117"/>
        <end position="266"/>
    </location>
</feature>
<dbReference type="Gene3D" id="3.40.50.300">
    <property type="entry name" value="P-loop containing nucleotide triphosphate hydrolases"/>
    <property type="match status" value="1"/>
</dbReference>
<feature type="domain" description="CP-type G" evidence="5">
    <location>
        <begin position="108"/>
        <end position="268"/>
    </location>
</feature>
<evidence type="ECO:0000256" key="2">
    <source>
        <dbReference type="ARBA" id="ARBA00023134"/>
    </source>
</evidence>
<reference evidence="6" key="1">
    <citation type="submission" date="2018-06" db="EMBL/GenBank/DDBJ databases">
        <authorList>
            <person name="Zhirakovskaya E."/>
        </authorList>
    </citation>
    <scope>NUCLEOTIDE SEQUENCE</scope>
</reference>
<dbReference type="PANTHER" id="PTHR32120">
    <property type="entry name" value="SMALL RIBOSOMAL SUBUNIT BIOGENESIS GTPASE RSGA"/>
    <property type="match status" value="1"/>
</dbReference>
<dbReference type="PROSITE" id="PS50936">
    <property type="entry name" value="ENGC_GTPASE"/>
    <property type="match status" value="1"/>
</dbReference>
<dbReference type="PANTHER" id="PTHR32120:SF11">
    <property type="entry name" value="SMALL RIBOSOMAL SUBUNIT BIOGENESIS GTPASE RSGA 1, MITOCHONDRIAL-RELATED"/>
    <property type="match status" value="1"/>
</dbReference>
<dbReference type="GO" id="GO:0003924">
    <property type="term" value="F:GTPase activity"/>
    <property type="evidence" value="ECO:0007669"/>
    <property type="project" value="InterPro"/>
</dbReference>
<feature type="compositionally biased region" description="Basic and acidic residues" evidence="3">
    <location>
        <begin position="16"/>
        <end position="28"/>
    </location>
</feature>
<dbReference type="Pfam" id="PF03193">
    <property type="entry name" value="RsgA_GTPase"/>
    <property type="match status" value="1"/>
</dbReference>
<dbReference type="HAMAP" id="MF_01820">
    <property type="entry name" value="GTPase_RsgA"/>
    <property type="match status" value="1"/>
</dbReference>
<dbReference type="SUPFAM" id="SSF52540">
    <property type="entry name" value="P-loop containing nucleoside triphosphate hydrolases"/>
    <property type="match status" value="1"/>
</dbReference>
<dbReference type="EMBL" id="UOFD01000031">
    <property type="protein sequence ID" value="VAW51470.1"/>
    <property type="molecule type" value="Genomic_DNA"/>
</dbReference>
<dbReference type="CDD" id="cd01854">
    <property type="entry name" value="YjeQ_EngC"/>
    <property type="match status" value="1"/>
</dbReference>
<protein>
    <submittedName>
        <fullName evidence="6">Ribosome small subunit biogenesis RbfA-release protein RsgA</fullName>
    </submittedName>
</protein>
<evidence type="ECO:0000256" key="3">
    <source>
        <dbReference type="SAM" id="MobiDB-lite"/>
    </source>
</evidence>
<keyword evidence="1" id="KW-0547">Nucleotide-binding</keyword>
<name>A0A3B0WG77_9ZZZZ</name>
<dbReference type="PROSITE" id="PS51721">
    <property type="entry name" value="G_CP"/>
    <property type="match status" value="1"/>
</dbReference>
<feature type="region of interest" description="Disordered" evidence="3">
    <location>
        <begin position="1"/>
        <end position="28"/>
    </location>
</feature>
<dbReference type="GO" id="GO:0005525">
    <property type="term" value="F:GTP binding"/>
    <property type="evidence" value="ECO:0007669"/>
    <property type="project" value="UniProtKB-KW"/>
</dbReference>
<dbReference type="Gene3D" id="1.10.40.50">
    <property type="entry name" value="Probable gtpase engc, domain 3"/>
    <property type="match status" value="1"/>
</dbReference>
<sequence length="335" mass="37114">MAKRKLSKQQQRRIASKQESKIKDELHLDENSTQTARVISHHGRQLFAETTDFNRIKCKIRQNLGDIACGDYVLVQQAINAKNTSHDSAHNVVVAVKERTNMLEKTGFADATKPVAANIGQLVIVTALKPKPNPYLIDRYLTAAENLPAKAIVIINKIDLLDYQSKRLVDDLTDLYTNIGYQVINASMKQDIGVQEISRALSNTTSILVGLSGVGKSSIVKKILPKEEIKIGETSEATGEGKHTTTVSALYHLKDNGIIIDSPGVRDFTPTNKTLTEITNGFIDVRKFSGACKFTNCGHHNEPNCALKKAVADGALNEQRFNNYLRLTQEFNEKK</sequence>
<proteinExistence type="inferred from homology"/>
<gene>
    <name evidence="6" type="ORF">MNBD_GAMMA06-917</name>
</gene>
<dbReference type="NCBIfam" id="TIGR00157">
    <property type="entry name" value="ribosome small subunit-dependent GTPase A"/>
    <property type="match status" value="1"/>
</dbReference>
<evidence type="ECO:0000313" key="6">
    <source>
        <dbReference type="EMBL" id="VAW51470.1"/>
    </source>
</evidence>
<dbReference type="InterPro" id="IPR027417">
    <property type="entry name" value="P-loop_NTPase"/>
</dbReference>
<dbReference type="InterPro" id="IPR012340">
    <property type="entry name" value="NA-bd_OB-fold"/>
</dbReference>
<dbReference type="AlphaFoldDB" id="A0A3B0WG77"/>
<dbReference type="InterPro" id="IPR030378">
    <property type="entry name" value="G_CP_dom"/>
</dbReference>
<feature type="compositionally biased region" description="Basic residues" evidence="3">
    <location>
        <begin position="1"/>
        <end position="15"/>
    </location>
</feature>
<keyword evidence="2" id="KW-0342">GTP-binding</keyword>